<organism evidence="3 4">
    <name type="scientific">Nitzschia inconspicua</name>
    <dbReference type="NCBI Taxonomy" id="303405"/>
    <lineage>
        <taxon>Eukaryota</taxon>
        <taxon>Sar</taxon>
        <taxon>Stramenopiles</taxon>
        <taxon>Ochrophyta</taxon>
        <taxon>Bacillariophyta</taxon>
        <taxon>Bacillariophyceae</taxon>
        <taxon>Bacillariophycidae</taxon>
        <taxon>Bacillariales</taxon>
        <taxon>Bacillariaceae</taxon>
        <taxon>Nitzschia</taxon>
    </lineage>
</organism>
<feature type="transmembrane region" description="Helical" evidence="2">
    <location>
        <begin position="58"/>
        <end position="79"/>
    </location>
</feature>
<dbReference type="OrthoDB" id="41353at2759"/>
<dbReference type="PANTHER" id="PTHR11206">
    <property type="entry name" value="MULTIDRUG RESISTANCE PROTEIN"/>
    <property type="match status" value="1"/>
</dbReference>
<feature type="transmembrane region" description="Helical" evidence="2">
    <location>
        <begin position="362"/>
        <end position="385"/>
    </location>
</feature>
<dbReference type="InterPro" id="IPR002528">
    <property type="entry name" value="MATE_fam"/>
</dbReference>
<comment type="caution">
    <text evidence="3">The sequence shown here is derived from an EMBL/GenBank/DDBJ whole genome shotgun (WGS) entry which is preliminary data.</text>
</comment>
<feature type="transmembrane region" description="Helical" evidence="2">
    <location>
        <begin position="405"/>
        <end position="426"/>
    </location>
</feature>
<comment type="similarity">
    <text evidence="1">Belongs to the multi antimicrobial extrusion (MATE) (TC 2.A.66.1) family.</text>
</comment>
<dbReference type="GO" id="GO:0015297">
    <property type="term" value="F:antiporter activity"/>
    <property type="evidence" value="ECO:0007669"/>
    <property type="project" value="InterPro"/>
</dbReference>
<sequence length="536" mass="60048">MTGQRRPSCGEVVEDSHYMTNEERHMHPEEVDDYLQKRERPSSSYVYSATDIWHETRLFMELATTTTLLSLGFILSPLMTASYVGRMFGPVYLSGFTLANLTGNLCTFSILSGLLSASDTLSPQAFGKGDYRQVGLLALRGVIAASSFLLPINIVLVLKLEDGLISLGQDPEAAYHAQQWYRIFVASLPFNIISNVMWKFLSAQHVMKPMILVSCLCTFVILPLGLDFFIGLVGFLGSAVAYVLFQVSQAILLMGYLIWKQPHDDRTWSNLDLETLRQALHWKDMKQFLHLGIGGILVQSEWIFWEALGLIVGKLGVIALSVHTIPNQTIMAFCMVPFSFGVALAVRIGVTLPLSVRRTKMIVSAVLGCSTIIFGLVSILVYVVADWMIAMFTTNDDVKELAHFIWWKVCLFNFNVAIFGILCGIATGLAKQWTLGVINLFFLWLFPGIPMIYYTTIILKQGLDAAWTWINVPYICMNLCLVVLFLCTDWHAVQQQIKKGDNSGESQSVSENMTVNEASELLPKLRIKEKTDDVFL</sequence>
<dbReference type="AlphaFoldDB" id="A0A9K3Q7N9"/>
<dbReference type="EMBL" id="JAGRRH010000004">
    <property type="protein sequence ID" value="KAG7371204.1"/>
    <property type="molecule type" value="Genomic_DNA"/>
</dbReference>
<feature type="transmembrane region" description="Helical" evidence="2">
    <location>
        <begin position="330"/>
        <end position="350"/>
    </location>
</feature>
<feature type="transmembrane region" description="Helical" evidence="2">
    <location>
        <begin position="137"/>
        <end position="160"/>
    </location>
</feature>
<reference evidence="3" key="1">
    <citation type="journal article" date="2021" name="Sci. Rep.">
        <title>Diploid genomic architecture of Nitzschia inconspicua, an elite biomass production diatom.</title>
        <authorList>
            <person name="Oliver A."/>
            <person name="Podell S."/>
            <person name="Pinowska A."/>
            <person name="Traller J.C."/>
            <person name="Smith S.R."/>
            <person name="McClure R."/>
            <person name="Beliaev A."/>
            <person name="Bohutskyi P."/>
            <person name="Hill E.A."/>
            <person name="Rabines A."/>
            <person name="Zheng H."/>
            <person name="Allen L.Z."/>
            <person name="Kuo A."/>
            <person name="Grigoriev I.V."/>
            <person name="Allen A.E."/>
            <person name="Hazlebeck D."/>
            <person name="Allen E.E."/>
        </authorList>
    </citation>
    <scope>NUCLEOTIDE SEQUENCE</scope>
    <source>
        <strain evidence="3">Hildebrandi</strain>
    </source>
</reference>
<keyword evidence="2" id="KW-0472">Membrane</keyword>
<dbReference type="GO" id="GO:0042910">
    <property type="term" value="F:xenobiotic transmembrane transporter activity"/>
    <property type="evidence" value="ECO:0007669"/>
    <property type="project" value="InterPro"/>
</dbReference>
<feature type="transmembrane region" description="Helical" evidence="2">
    <location>
        <begin position="180"/>
        <end position="198"/>
    </location>
</feature>
<reference evidence="3" key="2">
    <citation type="submission" date="2021-04" db="EMBL/GenBank/DDBJ databases">
        <authorList>
            <person name="Podell S."/>
        </authorList>
    </citation>
    <scope>NUCLEOTIDE SEQUENCE</scope>
    <source>
        <strain evidence="3">Hildebrandi</strain>
    </source>
</reference>
<dbReference type="GO" id="GO:0016020">
    <property type="term" value="C:membrane"/>
    <property type="evidence" value="ECO:0007669"/>
    <property type="project" value="InterPro"/>
</dbReference>
<evidence type="ECO:0000256" key="2">
    <source>
        <dbReference type="SAM" id="Phobius"/>
    </source>
</evidence>
<gene>
    <name evidence="3" type="ORF">IV203_019774</name>
</gene>
<keyword evidence="4" id="KW-1185">Reference proteome</keyword>
<feature type="transmembrane region" description="Helical" evidence="2">
    <location>
        <begin position="466"/>
        <end position="488"/>
    </location>
</feature>
<proteinExistence type="inferred from homology"/>
<evidence type="ECO:0000256" key="1">
    <source>
        <dbReference type="ARBA" id="ARBA00010199"/>
    </source>
</evidence>
<keyword evidence="2" id="KW-1133">Transmembrane helix</keyword>
<dbReference type="Proteomes" id="UP000693970">
    <property type="component" value="Unassembled WGS sequence"/>
</dbReference>
<evidence type="ECO:0000313" key="3">
    <source>
        <dbReference type="EMBL" id="KAG7371204.1"/>
    </source>
</evidence>
<feature type="transmembrane region" description="Helical" evidence="2">
    <location>
        <begin position="91"/>
        <end position="116"/>
    </location>
</feature>
<dbReference type="Pfam" id="PF01554">
    <property type="entry name" value="MatE"/>
    <property type="match status" value="2"/>
</dbReference>
<feature type="transmembrane region" description="Helical" evidence="2">
    <location>
        <begin position="239"/>
        <end position="259"/>
    </location>
</feature>
<feature type="transmembrane region" description="Helical" evidence="2">
    <location>
        <begin position="433"/>
        <end position="454"/>
    </location>
</feature>
<keyword evidence="2" id="KW-0812">Transmembrane</keyword>
<accession>A0A9K3Q7N9</accession>
<name>A0A9K3Q7N9_9STRA</name>
<evidence type="ECO:0000313" key="4">
    <source>
        <dbReference type="Proteomes" id="UP000693970"/>
    </source>
</evidence>
<protein>
    <submittedName>
        <fullName evidence="3">MATE efflux family protein</fullName>
    </submittedName>
</protein>
<feature type="transmembrane region" description="Helical" evidence="2">
    <location>
        <begin position="210"/>
        <end position="233"/>
    </location>
</feature>